<evidence type="ECO:0000256" key="5">
    <source>
        <dbReference type="ARBA" id="ARBA00022692"/>
    </source>
</evidence>
<comment type="similarity">
    <text evidence="2">Belongs to the IgaA family.</text>
</comment>
<keyword evidence="6 8" id="KW-1133">Transmembrane helix</keyword>
<gene>
    <name evidence="9" type="primary">igaA</name>
    <name evidence="9" type="ORF">NCTC204_02456</name>
</gene>
<evidence type="ECO:0000313" key="9">
    <source>
        <dbReference type="EMBL" id="STU92870.1"/>
    </source>
</evidence>
<comment type="subcellular location">
    <subcellularLocation>
        <location evidence="1">Cell inner membrane</location>
        <topology evidence="1">Multi-pass membrane protein</topology>
    </subcellularLocation>
</comment>
<evidence type="ECO:0000256" key="3">
    <source>
        <dbReference type="ARBA" id="ARBA00022475"/>
    </source>
</evidence>
<keyword evidence="4" id="KW-0997">Cell inner membrane</keyword>
<keyword evidence="5 8" id="KW-0812">Transmembrane</keyword>
<keyword evidence="3" id="KW-1003">Cell membrane</keyword>
<dbReference type="AlphaFoldDB" id="A0A378A0B9"/>
<keyword evidence="7 8" id="KW-0472">Membrane</keyword>
<dbReference type="Proteomes" id="UP000255192">
    <property type="component" value="Unassembled WGS sequence"/>
</dbReference>
<feature type="transmembrane region" description="Helical" evidence="8">
    <location>
        <begin position="291"/>
        <end position="313"/>
    </location>
</feature>
<evidence type="ECO:0000256" key="4">
    <source>
        <dbReference type="ARBA" id="ARBA00022519"/>
    </source>
</evidence>
<protein>
    <submittedName>
        <fullName evidence="9">IgaA</fullName>
    </submittedName>
</protein>
<evidence type="ECO:0000256" key="1">
    <source>
        <dbReference type="ARBA" id="ARBA00004429"/>
    </source>
</evidence>
<evidence type="ECO:0000256" key="2">
    <source>
        <dbReference type="ARBA" id="ARBA00009494"/>
    </source>
</evidence>
<accession>A0A378A0B9</accession>
<dbReference type="EMBL" id="UGMD01000002">
    <property type="protein sequence ID" value="STU92870.1"/>
    <property type="molecule type" value="Genomic_DNA"/>
</dbReference>
<dbReference type="GO" id="GO:0005886">
    <property type="term" value="C:plasma membrane"/>
    <property type="evidence" value="ECO:0007669"/>
    <property type="project" value="UniProtKB-SubCell"/>
</dbReference>
<evidence type="ECO:0000256" key="8">
    <source>
        <dbReference type="SAM" id="Phobius"/>
    </source>
</evidence>
<evidence type="ECO:0000256" key="6">
    <source>
        <dbReference type="ARBA" id="ARBA00022989"/>
    </source>
</evidence>
<proteinExistence type="inferred from homology"/>
<dbReference type="Pfam" id="PF07095">
    <property type="entry name" value="IgaA"/>
    <property type="match status" value="1"/>
</dbReference>
<evidence type="ECO:0000256" key="7">
    <source>
        <dbReference type="ARBA" id="ARBA00023136"/>
    </source>
</evidence>
<name>A0A378A0B9_KLEPN</name>
<reference evidence="9 10" key="1">
    <citation type="submission" date="2018-06" db="EMBL/GenBank/DDBJ databases">
        <authorList>
            <consortium name="Pathogen Informatics"/>
            <person name="Doyle S."/>
        </authorList>
    </citation>
    <scope>NUCLEOTIDE SEQUENCE [LARGE SCALE GENOMIC DNA]</scope>
    <source>
        <strain evidence="9 10">NCTC204</strain>
    </source>
</reference>
<evidence type="ECO:0000313" key="10">
    <source>
        <dbReference type="Proteomes" id="UP000255192"/>
    </source>
</evidence>
<sequence length="349" mass="38736">MPFKFTLSWLKGAQTIEATTVSQLEKAHVRIGDTLRLTGTGMCNIRTPGSWSAKEDSPFLPFDCSQIVWNDAPPLPLPESDIVSKATALMQSVQRQLHPETDDDSRVSPALRSAIQKSGMVLLDDFGDIVQKTNDLCSAKDDCLRLKNALVNLGNTRNWETLTKRATAGKLDGVNVLLRPVSAESLENLVTTSTAPFVIRETSRAAQALNSPAPGGFLIASDEGSVLVNQPWPAVSLYDYPAHEQWGELRRLAGMLMHTPFHAEGIVTNLFTDANGTQHINLHRIPDRSGLWRYLGITLLLLSMVGCMAYHAVQALRRYQRHRQRMEEIQKYYESCLNPVLLPSSDSQD</sequence>
<organism evidence="9 10">
    <name type="scientific">Klebsiella pneumoniae</name>
    <dbReference type="NCBI Taxonomy" id="573"/>
    <lineage>
        <taxon>Bacteria</taxon>
        <taxon>Pseudomonadati</taxon>
        <taxon>Pseudomonadota</taxon>
        <taxon>Gammaproteobacteria</taxon>
        <taxon>Enterobacterales</taxon>
        <taxon>Enterobacteriaceae</taxon>
        <taxon>Klebsiella/Raoultella group</taxon>
        <taxon>Klebsiella</taxon>
        <taxon>Klebsiella pneumoniae complex</taxon>
    </lineage>
</organism>
<dbReference type="InterPro" id="IPR010771">
    <property type="entry name" value="IgaA"/>
</dbReference>